<dbReference type="EMBL" id="CAKJTJ010000010">
    <property type="protein sequence ID" value="CAG9621395.1"/>
    <property type="molecule type" value="Genomic_DNA"/>
</dbReference>
<dbReference type="RefSeq" id="WP_230501289.1">
    <property type="nucleotide sequence ID" value="NZ_CAKJTJ010000010.1"/>
</dbReference>
<organism evidence="2 3">
    <name type="scientific">Sutcliffiella rhizosphaerae</name>
    <dbReference type="NCBI Taxonomy" id="2880967"/>
    <lineage>
        <taxon>Bacteria</taxon>
        <taxon>Bacillati</taxon>
        <taxon>Bacillota</taxon>
        <taxon>Bacilli</taxon>
        <taxon>Bacillales</taxon>
        <taxon>Bacillaceae</taxon>
        <taxon>Sutcliffiella</taxon>
    </lineage>
</organism>
<evidence type="ECO:0000259" key="1">
    <source>
        <dbReference type="Pfam" id="PF09359"/>
    </source>
</evidence>
<gene>
    <name evidence="2" type="ORF">BACCIP111883_02168</name>
</gene>
<keyword evidence="3" id="KW-1185">Reference proteome</keyword>
<proteinExistence type="predicted"/>
<name>A0ABN8A8F3_9BACI</name>
<protein>
    <recommendedName>
        <fullName evidence="1">VTC domain-containing protein</fullName>
    </recommendedName>
</protein>
<sequence>MAKEFFSRYELKYLIPYDIYLQLVKEMKPYMRNDKFGVEGKYNIVSLYFDSPDYRIYNETRNKLLFRQKLRLRVYNEVSIEDPAFFEVKQKYKKVVNKRRTKLPLKDAYRYLNHSEFYLPGDLAISNPQIMNEVHSFRSLYNLQPEVLVSYDRQAFHGIYDEDLRVTFDYNLLCRSYDLKLENGPYGKNFVDQDKVIMEVKVTHSVPVWLSNLLSEYMCPRQSVSKFCNSIDLMAEESKETTLSCT</sequence>
<feature type="domain" description="VTC" evidence="1">
    <location>
        <begin position="8"/>
        <end position="234"/>
    </location>
</feature>
<comment type="caution">
    <text evidence="2">The sequence shown here is derived from an EMBL/GenBank/DDBJ whole genome shotgun (WGS) entry which is preliminary data.</text>
</comment>
<dbReference type="InterPro" id="IPR018966">
    <property type="entry name" value="VTC_domain"/>
</dbReference>
<dbReference type="CDD" id="cd07750">
    <property type="entry name" value="PolyPPase_VTC_like"/>
    <property type="match status" value="1"/>
</dbReference>
<reference evidence="2 3" key="1">
    <citation type="submission" date="2021-10" db="EMBL/GenBank/DDBJ databases">
        <authorList>
            <person name="Criscuolo A."/>
        </authorList>
    </citation>
    <scope>NUCLEOTIDE SEQUENCE [LARGE SCALE GENOMIC DNA]</scope>
    <source>
        <strain evidence="3">CIP 111883</strain>
    </source>
</reference>
<dbReference type="InterPro" id="IPR042267">
    <property type="entry name" value="VTC_sf"/>
</dbReference>
<evidence type="ECO:0000313" key="2">
    <source>
        <dbReference type="EMBL" id="CAG9621395.1"/>
    </source>
</evidence>
<accession>A0ABN8A8F3</accession>
<evidence type="ECO:0000313" key="3">
    <source>
        <dbReference type="Proteomes" id="UP000789833"/>
    </source>
</evidence>
<dbReference type="Pfam" id="PF09359">
    <property type="entry name" value="VTC"/>
    <property type="match status" value="1"/>
</dbReference>
<dbReference type="Proteomes" id="UP000789833">
    <property type="component" value="Unassembled WGS sequence"/>
</dbReference>
<dbReference type="Gene3D" id="3.20.100.30">
    <property type="entry name" value="VTC, catalytic tunnel domain"/>
    <property type="match status" value="1"/>
</dbReference>